<keyword evidence="12" id="KW-1071">Ligand-gated ion channel</keyword>
<keyword evidence="17" id="KW-1015">Disulfide bond</keyword>
<feature type="binding site" evidence="15">
    <location>
        <position position="708"/>
    </location>
    <ligand>
        <name>L-glutamate</name>
        <dbReference type="ChEBI" id="CHEBI:29985"/>
    </ligand>
</feature>
<dbReference type="GO" id="GO:0045211">
    <property type="term" value="C:postsynaptic membrane"/>
    <property type="evidence" value="ECO:0007669"/>
    <property type="project" value="UniProtKB-SubCell"/>
</dbReference>
<evidence type="ECO:0000256" key="17">
    <source>
        <dbReference type="PIRSR" id="PIRSR601508-3"/>
    </source>
</evidence>
<feature type="site" description="Interaction with the cone snail toxin Con-ikot-ikot" evidence="16">
    <location>
        <position position="805"/>
    </location>
</feature>
<keyword evidence="6" id="KW-0770">Synapse</keyword>
<dbReference type="EMBL" id="CAACVG010014480">
    <property type="protein sequence ID" value="VEN63260.1"/>
    <property type="molecule type" value="Genomic_DNA"/>
</dbReference>
<feature type="domain" description="Ionotropic glutamate receptor C-terminal" evidence="20">
    <location>
        <begin position="447"/>
        <end position="822"/>
    </location>
</feature>
<dbReference type="InterPro" id="IPR028082">
    <property type="entry name" value="Peripla_BP_I"/>
</dbReference>
<keyword evidence="3" id="KW-1003">Cell membrane</keyword>
<evidence type="ECO:0000256" key="16">
    <source>
        <dbReference type="PIRSR" id="PIRSR601508-2"/>
    </source>
</evidence>
<feature type="transmembrane region" description="Helical" evidence="18">
    <location>
        <begin position="657"/>
        <end position="678"/>
    </location>
</feature>
<feature type="site" description="Interaction with the cone snail toxin Con-ikot-ikot" evidence="16">
    <location>
        <position position="714"/>
    </location>
</feature>
<evidence type="ECO:0000256" key="11">
    <source>
        <dbReference type="ARBA" id="ARBA00023257"/>
    </source>
</evidence>
<evidence type="ECO:0000313" key="23">
    <source>
        <dbReference type="Proteomes" id="UP000410492"/>
    </source>
</evidence>
<evidence type="ECO:0000256" key="4">
    <source>
        <dbReference type="ARBA" id="ARBA00022692"/>
    </source>
</evidence>
<evidence type="ECO:0000256" key="1">
    <source>
        <dbReference type="ARBA" id="ARBA00008685"/>
    </source>
</evidence>
<feature type="binding site" evidence="15">
    <location>
        <position position="759"/>
    </location>
    <ligand>
        <name>L-glutamate</name>
        <dbReference type="ChEBI" id="CHEBI:29985"/>
    </ligand>
</feature>
<dbReference type="SUPFAM" id="SSF53822">
    <property type="entry name" value="Periplasmic binding protein-like I"/>
    <property type="match status" value="1"/>
</dbReference>
<evidence type="ECO:0000256" key="3">
    <source>
        <dbReference type="ARBA" id="ARBA00022475"/>
    </source>
</evidence>
<dbReference type="InterPro" id="IPR001828">
    <property type="entry name" value="ANF_lig-bd_rcpt"/>
</dbReference>
<dbReference type="CDD" id="cd06382">
    <property type="entry name" value="PBP1_iGluR_Kainate"/>
    <property type="match status" value="1"/>
</dbReference>
<comment type="subcellular location">
    <subcellularLocation>
        <location evidence="14">Postsynaptic cell membrane</location>
        <topology evidence="14">Multi-pass membrane protein</topology>
    </subcellularLocation>
</comment>
<feature type="disulfide bond" evidence="17">
    <location>
        <begin position="771"/>
        <end position="829"/>
    </location>
</feature>
<dbReference type="FunFam" id="3.40.190.10:FF:000178">
    <property type="entry name" value="Glutamate receptor subunit"/>
    <property type="match status" value="1"/>
</dbReference>
<feature type="transmembrane region" description="Helical" evidence="18">
    <location>
        <begin position="582"/>
        <end position="601"/>
    </location>
</feature>
<dbReference type="GO" id="GO:0038023">
    <property type="term" value="F:signaling receptor activity"/>
    <property type="evidence" value="ECO:0007669"/>
    <property type="project" value="InterPro"/>
</dbReference>
<evidence type="ECO:0000256" key="9">
    <source>
        <dbReference type="ARBA" id="ARBA00023170"/>
    </source>
</evidence>
<keyword evidence="7" id="KW-0406">Ion transport</keyword>
<evidence type="ECO:0000256" key="10">
    <source>
        <dbReference type="ARBA" id="ARBA00023180"/>
    </source>
</evidence>
<dbReference type="CDD" id="cd13714">
    <property type="entry name" value="PBP2_iGluR_Kainate"/>
    <property type="match status" value="1"/>
</dbReference>
<feature type="binding site" evidence="15">
    <location>
        <position position="542"/>
    </location>
    <ligand>
        <name>L-glutamate</name>
        <dbReference type="ChEBI" id="CHEBI:29985"/>
    </ligand>
</feature>
<keyword evidence="4 18" id="KW-0812">Transmembrane</keyword>
<dbReference type="Pfam" id="PF00060">
    <property type="entry name" value="Lig_chan"/>
    <property type="match status" value="1"/>
</dbReference>
<feature type="signal peptide" evidence="19">
    <location>
        <begin position="1"/>
        <end position="18"/>
    </location>
</feature>
<evidence type="ECO:0000256" key="13">
    <source>
        <dbReference type="ARBA" id="ARBA00023303"/>
    </source>
</evidence>
<feature type="binding site" evidence="15">
    <location>
        <position position="537"/>
    </location>
    <ligand>
        <name>L-glutamate</name>
        <dbReference type="ChEBI" id="CHEBI:29985"/>
    </ligand>
</feature>
<evidence type="ECO:0008006" key="24">
    <source>
        <dbReference type="Google" id="ProtNLM"/>
    </source>
</evidence>
<evidence type="ECO:0000259" key="21">
    <source>
        <dbReference type="SMART" id="SM00918"/>
    </source>
</evidence>
<sequence length="927" mass="105609">MTNLVVLVVLASIGCVTAVKHERKVINIAVFLDSDEQNEISILALSSIIRTVYSRTNYLLRPIIHRMHKYEVFKTGQIACSLLQEGVAAIFGPESQDINEIVQSISTSLQIPQFQTFWNSKLKAYHDHRGHGGNELYTFNLYPSPTNLAKALATLVRENDWKNYIVMYENDEGLLRLQEALKHRSTQEAAVVFKKLGDKENYRSMLKEIKRTGMLHFILDCETENILDVLKEAKEQKLLTEFHSYILTSLDAHTLNWAELKGVSSNITAFRLVDPSSNIVKEAASVWTLVMKYSKDYLHPYWNVSDDIDFFNSKHFSEITSFNIKTKTALFYDAVNLFFSTLSDIEKKEALTIKPLSCQNLQKSAHGAQLSKALKKVHSEVGLLSGPINGFDSYGYRKNFQLKIVELDEKRFRTIGSWSPQFADRINLTVTVEDRDTETKRKIQQMTFRVVSRLGAPYFIRKEDPPGIILKGNDRYEGYSMDLMKEICKPNNLNCSFTFEPVSDGMYGNYDPNTKKWNGLIKDLIEFRADLAVCDLTITYERKTAVDFTVPFMTLGISILYAKAIKEPPELLSFSHPLSLDVWLYMFTAYLIISITIFLVARLNPNDWENPHPCNPSPQTLENIWSIRNCCWLTLGSFMAQGCDILPKGISTRLVAAMWWFFVLIMIACYTANMTAFLTMERMGPTIESAEDLAAQNKIKYGCVKGGSTASFFKDTNFSTYHRMWVQMEAAEPSVFETSNKDGVKRVLTSKRKYAFLMESSNIEYEMERNCDLIQVGNNLDSKGYGIAMRTNAPYRKSFNEAILKMQEMGVLVRLKDKWWKEMHGGGQCTKDKHAEDATATELGLDHVGGVFVVLAVGVCLAMLIAICEFLWHVRKVTVTEKLTPKQAFNRELQFALNIWARKKAVLNNASRPTSTVPAERLSNKSR</sequence>
<feature type="site" description="Crucial to convey clamshell closure to channel opening" evidence="16">
    <location>
        <position position="687"/>
    </location>
</feature>
<dbReference type="SMART" id="SM00079">
    <property type="entry name" value="PBPe"/>
    <property type="match status" value="1"/>
</dbReference>
<evidence type="ECO:0000256" key="7">
    <source>
        <dbReference type="ARBA" id="ARBA00023065"/>
    </source>
</evidence>
<keyword evidence="9" id="KW-0675">Receptor</keyword>
<dbReference type="SUPFAM" id="SSF81324">
    <property type="entry name" value="Voltage-gated potassium channels"/>
    <property type="match status" value="1"/>
</dbReference>
<dbReference type="InterPro" id="IPR015683">
    <property type="entry name" value="Ionotropic_Glu_rcpt"/>
</dbReference>
<dbReference type="SUPFAM" id="SSF53850">
    <property type="entry name" value="Periplasmic binding protein-like II"/>
    <property type="match status" value="1"/>
</dbReference>
<evidence type="ECO:0000256" key="12">
    <source>
        <dbReference type="ARBA" id="ARBA00023286"/>
    </source>
</evidence>
<keyword evidence="2" id="KW-0813">Transport</keyword>
<keyword evidence="8 18" id="KW-0472">Membrane</keyword>
<dbReference type="AlphaFoldDB" id="A0A653DU41"/>
<dbReference type="OrthoDB" id="5984008at2759"/>
<evidence type="ECO:0000259" key="20">
    <source>
        <dbReference type="SMART" id="SM00079"/>
    </source>
</evidence>
<name>A0A653DU41_CALMS</name>
<dbReference type="Pfam" id="PF01094">
    <property type="entry name" value="ANF_receptor"/>
    <property type="match status" value="1"/>
</dbReference>
<comment type="similarity">
    <text evidence="1">Belongs to the glutamate-gated ion channel (TC 1.A.10.1) family.</text>
</comment>
<dbReference type="InterPro" id="IPR001320">
    <property type="entry name" value="Iontro_rcpt_C"/>
</dbReference>
<dbReference type="PRINTS" id="PR00177">
    <property type="entry name" value="NMDARECEPTOR"/>
</dbReference>
<evidence type="ECO:0000256" key="2">
    <source>
        <dbReference type="ARBA" id="ARBA00022448"/>
    </source>
</evidence>
<reference evidence="22 23" key="1">
    <citation type="submission" date="2019-01" db="EMBL/GenBank/DDBJ databases">
        <authorList>
            <person name="Sayadi A."/>
        </authorList>
    </citation>
    <scope>NUCLEOTIDE SEQUENCE [LARGE SCALE GENOMIC DNA]</scope>
</reference>
<dbReference type="Pfam" id="PF10613">
    <property type="entry name" value="Lig_chan-Glu_bd"/>
    <property type="match status" value="1"/>
</dbReference>
<keyword evidence="5 18" id="KW-1133">Transmembrane helix</keyword>
<evidence type="ECO:0000256" key="15">
    <source>
        <dbReference type="PIRSR" id="PIRSR601508-1"/>
    </source>
</evidence>
<dbReference type="Proteomes" id="UP000410492">
    <property type="component" value="Unassembled WGS sequence"/>
</dbReference>
<dbReference type="Gene3D" id="3.40.50.2300">
    <property type="match status" value="2"/>
</dbReference>
<feature type="transmembrane region" description="Helical" evidence="18">
    <location>
        <begin position="851"/>
        <end position="872"/>
    </location>
</feature>
<evidence type="ECO:0000256" key="14">
    <source>
        <dbReference type="ARBA" id="ARBA00034104"/>
    </source>
</evidence>
<evidence type="ECO:0000256" key="8">
    <source>
        <dbReference type="ARBA" id="ARBA00023136"/>
    </source>
</evidence>
<keyword evidence="11" id="KW-0628">Postsynaptic cell membrane</keyword>
<dbReference type="GO" id="GO:0015276">
    <property type="term" value="F:ligand-gated monoatomic ion channel activity"/>
    <property type="evidence" value="ECO:0007669"/>
    <property type="project" value="InterPro"/>
</dbReference>
<evidence type="ECO:0000313" key="22">
    <source>
        <dbReference type="EMBL" id="VEN63260.1"/>
    </source>
</evidence>
<feature type="chain" id="PRO_5024990564" description="Ionotropic glutamate receptor C-terminal domain-containing protein" evidence="19">
    <location>
        <begin position="19"/>
        <end position="927"/>
    </location>
</feature>
<keyword evidence="10" id="KW-0325">Glycoprotein</keyword>
<evidence type="ECO:0000256" key="6">
    <source>
        <dbReference type="ARBA" id="ARBA00023018"/>
    </source>
</evidence>
<organism evidence="22 23">
    <name type="scientific">Callosobruchus maculatus</name>
    <name type="common">Southern cowpea weevil</name>
    <name type="synonym">Pulse bruchid</name>
    <dbReference type="NCBI Taxonomy" id="64391"/>
    <lineage>
        <taxon>Eukaryota</taxon>
        <taxon>Metazoa</taxon>
        <taxon>Ecdysozoa</taxon>
        <taxon>Arthropoda</taxon>
        <taxon>Hexapoda</taxon>
        <taxon>Insecta</taxon>
        <taxon>Pterygota</taxon>
        <taxon>Neoptera</taxon>
        <taxon>Endopterygota</taxon>
        <taxon>Coleoptera</taxon>
        <taxon>Polyphaga</taxon>
        <taxon>Cucujiformia</taxon>
        <taxon>Chrysomeloidea</taxon>
        <taxon>Chrysomelidae</taxon>
        <taxon>Bruchinae</taxon>
        <taxon>Bruchini</taxon>
        <taxon>Callosobruchus</taxon>
    </lineage>
</organism>
<feature type="binding site" evidence="15">
    <location>
        <position position="709"/>
    </location>
    <ligand>
        <name>L-glutamate</name>
        <dbReference type="ChEBI" id="CHEBI:29985"/>
    </ligand>
</feature>
<proteinExistence type="inferred from homology"/>
<dbReference type="FunFam" id="1.10.287.70:FF:000010">
    <property type="entry name" value="Putative glutamate receptor ionotropic kainate 1"/>
    <property type="match status" value="1"/>
</dbReference>
<keyword evidence="19" id="KW-0732">Signal</keyword>
<feature type="domain" description="Ionotropic glutamate receptor L-glutamate and glycine-binding" evidence="21">
    <location>
        <begin position="457"/>
        <end position="526"/>
    </location>
</feature>
<evidence type="ECO:0000256" key="5">
    <source>
        <dbReference type="ARBA" id="ARBA00022989"/>
    </source>
</evidence>
<dbReference type="Gene3D" id="3.40.190.10">
    <property type="entry name" value="Periplasmic binding protein-like II"/>
    <property type="match status" value="1"/>
</dbReference>
<protein>
    <recommendedName>
        <fullName evidence="24">Ionotropic glutamate receptor C-terminal domain-containing protein</fullName>
    </recommendedName>
</protein>
<dbReference type="PANTHER" id="PTHR18966">
    <property type="entry name" value="IONOTROPIC GLUTAMATE RECEPTOR"/>
    <property type="match status" value="1"/>
</dbReference>
<gene>
    <name evidence="22" type="ORF">CALMAC_LOCUS20134</name>
</gene>
<keyword evidence="23" id="KW-1185">Reference proteome</keyword>
<dbReference type="InterPro" id="IPR019594">
    <property type="entry name" value="Glu/Gly-bd"/>
</dbReference>
<evidence type="ECO:0000256" key="19">
    <source>
        <dbReference type="SAM" id="SignalP"/>
    </source>
</evidence>
<dbReference type="FunFam" id="3.40.190.10:FF:000061">
    <property type="entry name" value="Glutamate receptor, ionotropic kainate"/>
    <property type="match status" value="1"/>
</dbReference>
<dbReference type="Gene3D" id="1.10.287.70">
    <property type="match status" value="1"/>
</dbReference>
<keyword evidence="13" id="KW-0407">Ion channel</keyword>
<dbReference type="SMART" id="SM00918">
    <property type="entry name" value="Lig_chan-Glu_bd"/>
    <property type="match status" value="1"/>
</dbReference>
<dbReference type="InterPro" id="IPR001508">
    <property type="entry name" value="Iono_Glu_rcpt_met"/>
</dbReference>
<evidence type="ECO:0000256" key="18">
    <source>
        <dbReference type="SAM" id="Phobius"/>
    </source>
</evidence>
<accession>A0A653DU41</accession>